<proteinExistence type="predicted"/>
<organism evidence="1 2">
    <name type="scientific">Pseudomonas maioricensis</name>
    <dbReference type="NCBI Taxonomy" id="1766623"/>
    <lineage>
        <taxon>Bacteria</taxon>
        <taxon>Pseudomonadati</taxon>
        <taxon>Pseudomonadota</taxon>
        <taxon>Gammaproteobacteria</taxon>
        <taxon>Pseudomonadales</taxon>
        <taxon>Pseudomonadaceae</taxon>
        <taxon>Pseudomonas</taxon>
    </lineage>
</organism>
<gene>
    <name evidence="1" type="ORF">AUC61_24005</name>
</gene>
<keyword evidence="2" id="KW-1185">Reference proteome</keyword>
<comment type="caution">
    <text evidence="1">The sequence shown here is derived from an EMBL/GenBank/DDBJ whole genome shotgun (WGS) entry which is preliminary data.</text>
</comment>
<reference evidence="1 2" key="1">
    <citation type="submission" date="2015-12" db="EMBL/GenBank/DDBJ databases">
        <title>Phylogenomics in the description of a new species in the Pseudomonas syringae group.</title>
        <authorList>
            <person name="Busquets A."/>
            <person name="Gomila M."/>
            <person name="Beiki F."/>
            <person name="Rahimian H."/>
            <person name="Mulet M."/>
            <person name="Sanchez D."/>
            <person name="Garcia-Valdes E."/>
            <person name="Lalucat J."/>
        </authorList>
    </citation>
    <scope>NUCLEOTIDE SEQUENCE [LARGE SCALE GENOMIC DNA]</scope>
    <source>
        <strain evidence="1 2">S25</strain>
    </source>
</reference>
<name>A0ABS9ZPU9_9PSED</name>
<protein>
    <submittedName>
        <fullName evidence="1">Uncharacterized protein</fullName>
    </submittedName>
</protein>
<evidence type="ECO:0000313" key="1">
    <source>
        <dbReference type="EMBL" id="MCI8212600.1"/>
    </source>
</evidence>
<dbReference type="Proteomes" id="UP001320513">
    <property type="component" value="Unassembled WGS sequence"/>
</dbReference>
<evidence type="ECO:0000313" key="2">
    <source>
        <dbReference type="Proteomes" id="UP001320513"/>
    </source>
</evidence>
<dbReference type="RefSeq" id="WP_243248723.1">
    <property type="nucleotide sequence ID" value="NZ_LOHG01000024.1"/>
</dbReference>
<accession>A0ABS9ZPU9</accession>
<dbReference type="EMBL" id="LOHG01000024">
    <property type="protein sequence ID" value="MCI8212600.1"/>
    <property type="molecule type" value="Genomic_DNA"/>
</dbReference>
<sequence length="74" mass="8584">MTQQELDAAEFDVAFCMDKEPLKNLLEHTKELRAFVLILTDYHAMPGPTAEKTAQHYDVVRRAIELRDKMHPQS</sequence>